<dbReference type="Proteomes" id="UP001370100">
    <property type="component" value="Unassembled WGS sequence"/>
</dbReference>
<dbReference type="Pfam" id="PF08242">
    <property type="entry name" value="Methyltransf_12"/>
    <property type="match status" value="1"/>
</dbReference>
<accession>A0ABU8N8C3</accession>
<evidence type="ECO:0000256" key="1">
    <source>
        <dbReference type="SAM" id="MobiDB-lite"/>
    </source>
</evidence>
<dbReference type="InterPro" id="IPR029063">
    <property type="entry name" value="SAM-dependent_MTases_sf"/>
</dbReference>
<keyword evidence="4" id="KW-1185">Reference proteome</keyword>
<proteinExistence type="predicted"/>
<dbReference type="CDD" id="cd02440">
    <property type="entry name" value="AdoMet_MTases"/>
    <property type="match status" value="1"/>
</dbReference>
<dbReference type="RefSeq" id="WP_337714423.1">
    <property type="nucleotide sequence ID" value="NZ_JBBEGL010000004.1"/>
</dbReference>
<dbReference type="EC" id="2.1.1.-" evidence="3"/>
<name>A0ABU8N8C3_9PSEU</name>
<feature type="compositionally biased region" description="Basic and acidic residues" evidence="1">
    <location>
        <begin position="8"/>
        <end position="21"/>
    </location>
</feature>
<dbReference type="PANTHER" id="PTHR43464">
    <property type="entry name" value="METHYLTRANSFERASE"/>
    <property type="match status" value="1"/>
</dbReference>
<reference evidence="3 4" key="1">
    <citation type="submission" date="2024-03" db="EMBL/GenBank/DDBJ databases">
        <title>Actinomycetospora sp. OC33-EN06, a novel actinomycete isolated from wild orchid (Aerides multiflora).</title>
        <authorList>
            <person name="Suriyachadkun C."/>
        </authorList>
    </citation>
    <scope>NUCLEOTIDE SEQUENCE [LARGE SCALE GENOMIC DNA]</scope>
    <source>
        <strain evidence="3 4">OC33-EN06</strain>
    </source>
</reference>
<dbReference type="GO" id="GO:0008168">
    <property type="term" value="F:methyltransferase activity"/>
    <property type="evidence" value="ECO:0007669"/>
    <property type="project" value="UniProtKB-KW"/>
</dbReference>
<keyword evidence="3" id="KW-0808">Transferase</keyword>
<dbReference type="EMBL" id="JBBEGL010000004">
    <property type="protein sequence ID" value="MEJ2887933.1"/>
    <property type="molecule type" value="Genomic_DNA"/>
</dbReference>
<keyword evidence="3" id="KW-0489">Methyltransferase</keyword>
<comment type="caution">
    <text evidence="3">The sequence shown here is derived from an EMBL/GenBank/DDBJ whole genome shotgun (WGS) entry which is preliminary data.</text>
</comment>
<feature type="region of interest" description="Disordered" evidence="1">
    <location>
        <begin position="1"/>
        <end position="24"/>
    </location>
</feature>
<protein>
    <submittedName>
        <fullName evidence="3">Class I SAM-dependent methyltransferase</fullName>
        <ecNumber evidence="3">2.1.1.-</ecNumber>
    </submittedName>
</protein>
<evidence type="ECO:0000313" key="4">
    <source>
        <dbReference type="Proteomes" id="UP001370100"/>
    </source>
</evidence>
<dbReference type="Gene3D" id="3.40.50.150">
    <property type="entry name" value="Vaccinia Virus protein VP39"/>
    <property type="match status" value="1"/>
</dbReference>
<organism evidence="3 4">
    <name type="scientific">Actinomycetospora aeridis</name>
    <dbReference type="NCBI Taxonomy" id="3129231"/>
    <lineage>
        <taxon>Bacteria</taxon>
        <taxon>Bacillati</taxon>
        <taxon>Actinomycetota</taxon>
        <taxon>Actinomycetes</taxon>
        <taxon>Pseudonocardiales</taxon>
        <taxon>Pseudonocardiaceae</taxon>
        <taxon>Actinomycetospora</taxon>
    </lineage>
</organism>
<evidence type="ECO:0000313" key="3">
    <source>
        <dbReference type="EMBL" id="MEJ2887933.1"/>
    </source>
</evidence>
<feature type="domain" description="Methyltransferase type 12" evidence="2">
    <location>
        <begin position="57"/>
        <end position="146"/>
    </location>
</feature>
<gene>
    <name evidence="3" type="ORF">WCD41_15845</name>
</gene>
<dbReference type="InterPro" id="IPR013217">
    <property type="entry name" value="Methyltransf_12"/>
</dbReference>
<sequence length="267" mass="29616">MALSDMRALQEEGHGESHDYVHGSPHLKHPELRSWITERILATVRASVPPGTRPRVLEVGAGHGSLTEHLLEAGAQVVVTEMSGPSTDILRARFAATDVVVVHDPDGDVPVEGDFDVVVYLSVLHHIPDYLAAVESVIGRLRPGGAFVSFQDPLWYPRLRRRSRLAARGVYLAWRLGQGEFRRGLGTVARRLRGVYDDTHPSDMIEYHVMRQGVDERALRDLLAPHFTSVEILPYFSTQSRAGQRLGRRAIAPNTFGLVAAGRTDLR</sequence>
<dbReference type="SUPFAM" id="SSF53335">
    <property type="entry name" value="S-adenosyl-L-methionine-dependent methyltransferases"/>
    <property type="match status" value="1"/>
</dbReference>
<evidence type="ECO:0000259" key="2">
    <source>
        <dbReference type="Pfam" id="PF08242"/>
    </source>
</evidence>
<dbReference type="GO" id="GO:0032259">
    <property type="term" value="P:methylation"/>
    <property type="evidence" value="ECO:0007669"/>
    <property type="project" value="UniProtKB-KW"/>
</dbReference>